<comment type="cofactor">
    <cofactor evidence="2">
        <name>FAD</name>
        <dbReference type="ChEBI" id="CHEBI:57692"/>
    </cofactor>
</comment>
<evidence type="ECO:0000256" key="1">
    <source>
        <dbReference type="ARBA" id="ARBA00010790"/>
    </source>
</evidence>
<dbReference type="GO" id="GO:0050660">
    <property type="term" value="F:flavin adenine dinucleotide binding"/>
    <property type="evidence" value="ECO:0007669"/>
    <property type="project" value="InterPro"/>
</dbReference>
<dbReference type="PANTHER" id="PTHR11552">
    <property type="entry name" value="GLUCOSE-METHANOL-CHOLINE GMC OXIDOREDUCTASE"/>
    <property type="match status" value="1"/>
</dbReference>
<dbReference type="Pfam" id="PF05199">
    <property type="entry name" value="GMC_oxred_C"/>
    <property type="match status" value="1"/>
</dbReference>
<keyword evidence="5" id="KW-1185">Reference proteome</keyword>
<accession>A0AAI8YLT5</accession>
<feature type="domain" description="Glucose-methanol-choline oxidoreductase N-terminal" evidence="3">
    <location>
        <begin position="285"/>
        <end position="299"/>
    </location>
</feature>
<dbReference type="AlphaFoldDB" id="A0AAI8YLT5"/>
<protein>
    <submittedName>
        <fullName evidence="4">Uu.00g076120.m01.CDS01</fullName>
    </submittedName>
</protein>
<comment type="similarity">
    <text evidence="1">Belongs to the GMC oxidoreductase family.</text>
</comment>
<feature type="binding site" evidence="2">
    <location>
        <begin position="106"/>
        <end position="109"/>
    </location>
    <ligand>
        <name>FAD</name>
        <dbReference type="ChEBI" id="CHEBI:57692"/>
    </ligand>
</feature>
<sequence>MSFGKWPNLARAGQTLLLLEAGTDLGDNRNYSEIINFNLAGNDEKSRWDFFIKHSNDEEREAKYEKMTWRKTDGSFYVGLEPPEGAKRLGIYYPRAATLGGCAMHNGGVCTLPADDEWDAIAELTGDDGWLTSNMRKYFEKMEANEYLPVGTAEHGFTGYVNTTIGDPAFMEQSSDVQKIASEIIKLTGGDAARDINACDPERDQSTGVFGLVSHADKFGKRAGTNTYIRKTLADPAKFPLTEPTAIGVEFLEGPYQYEADPRYNGTKGELGQVFANKEIIISGGSFNSPQILKLSGIGPADELEKFDIPLVKDLPGVGERLADNYEASVLSLASKPLNGSAAPVAVLLKTPTARKNRNVHAWCASFSFEGFYPGFPTNYGPAEYENAEINLNFFEEGGDEDLTEISDGVKKDYIKLQAYSHYATSTCAIGPAEDKMAVLDSKFRVHGVKNLRVVDASAFPSVPGAFSVCPTFMLGEKSSADILTEVATGAPS</sequence>
<dbReference type="InterPro" id="IPR012132">
    <property type="entry name" value="GMC_OxRdtase"/>
</dbReference>
<dbReference type="EMBL" id="CAUWAG010000018">
    <property type="protein sequence ID" value="CAJ2511987.1"/>
    <property type="molecule type" value="Genomic_DNA"/>
</dbReference>
<dbReference type="Pfam" id="PF00732">
    <property type="entry name" value="GMC_oxred_N"/>
    <property type="match status" value="1"/>
</dbReference>
<gene>
    <name evidence="4" type="ORF">KHLLAP_LOCUS12455</name>
</gene>
<evidence type="ECO:0000259" key="3">
    <source>
        <dbReference type="PROSITE" id="PS00624"/>
    </source>
</evidence>
<dbReference type="PROSITE" id="PS00624">
    <property type="entry name" value="GMC_OXRED_2"/>
    <property type="match status" value="1"/>
</dbReference>
<dbReference type="PIRSF" id="PIRSF000137">
    <property type="entry name" value="Alcohol_oxidase"/>
    <property type="match status" value="1"/>
</dbReference>
<dbReference type="SUPFAM" id="SSF51905">
    <property type="entry name" value="FAD/NAD(P)-binding domain"/>
    <property type="match status" value="1"/>
</dbReference>
<proteinExistence type="inferred from homology"/>
<reference evidence="4" key="1">
    <citation type="submission" date="2023-10" db="EMBL/GenBank/DDBJ databases">
        <authorList>
            <person name="Hackl T."/>
        </authorList>
    </citation>
    <scope>NUCLEOTIDE SEQUENCE</scope>
</reference>
<organism evidence="4 5">
    <name type="scientific">Anthostomella pinea</name>
    <dbReference type="NCBI Taxonomy" id="933095"/>
    <lineage>
        <taxon>Eukaryota</taxon>
        <taxon>Fungi</taxon>
        <taxon>Dikarya</taxon>
        <taxon>Ascomycota</taxon>
        <taxon>Pezizomycotina</taxon>
        <taxon>Sordariomycetes</taxon>
        <taxon>Xylariomycetidae</taxon>
        <taxon>Xylariales</taxon>
        <taxon>Xylariaceae</taxon>
        <taxon>Anthostomella</taxon>
    </lineage>
</organism>
<comment type="caution">
    <text evidence="4">The sequence shown here is derived from an EMBL/GenBank/DDBJ whole genome shotgun (WGS) entry which is preliminary data.</text>
</comment>
<evidence type="ECO:0000313" key="4">
    <source>
        <dbReference type="EMBL" id="CAJ2511987.1"/>
    </source>
</evidence>
<dbReference type="GO" id="GO:0016614">
    <property type="term" value="F:oxidoreductase activity, acting on CH-OH group of donors"/>
    <property type="evidence" value="ECO:0007669"/>
    <property type="project" value="InterPro"/>
</dbReference>
<dbReference type="InterPro" id="IPR036188">
    <property type="entry name" value="FAD/NAD-bd_sf"/>
</dbReference>
<dbReference type="Proteomes" id="UP001295740">
    <property type="component" value="Unassembled WGS sequence"/>
</dbReference>
<name>A0AAI8YLT5_9PEZI</name>
<dbReference type="Gene3D" id="3.50.50.60">
    <property type="entry name" value="FAD/NAD(P)-binding domain"/>
    <property type="match status" value="3"/>
</dbReference>
<evidence type="ECO:0000313" key="5">
    <source>
        <dbReference type="Proteomes" id="UP001295740"/>
    </source>
</evidence>
<dbReference type="InterPro" id="IPR000172">
    <property type="entry name" value="GMC_OxRdtase_N"/>
</dbReference>
<dbReference type="PANTHER" id="PTHR11552:SF80">
    <property type="entry name" value="GMC OXIDOREDUCTASE"/>
    <property type="match status" value="1"/>
</dbReference>
<dbReference type="InterPro" id="IPR007867">
    <property type="entry name" value="GMC_OxRtase_C"/>
</dbReference>
<evidence type="ECO:0000256" key="2">
    <source>
        <dbReference type="PIRSR" id="PIRSR000137-2"/>
    </source>
</evidence>
<keyword evidence="2" id="KW-0285">Flavoprotein</keyword>
<keyword evidence="2" id="KW-0274">FAD</keyword>